<dbReference type="CDD" id="cd02570">
    <property type="entry name" value="PseudoU_synth_EcTruA"/>
    <property type="match status" value="1"/>
</dbReference>
<dbReference type="EMBL" id="RHLK01000020">
    <property type="protein sequence ID" value="MVP02227.1"/>
    <property type="molecule type" value="Genomic_DNA"/>
</dbReference>
<dbReference type="InterPro" id="IPR020103">
    <property type="entry name" value="PsdUridine_synth_cat_dom_sf"/>
</dbReference>
<proteinExistence type="inferred from homology"/>
<dbReference type="SUPFAM" id="SSF55120">
    <property type="entry name" value="Pseudouridine synthase"/>
    <property type="match status" value="1"/>
</dbReference>
<reference evidence="9 10" key="1">
    <citation type="journal article" date="2019" name="Microorganisms">
        <title>Paenibacillus lutrae sp. nov., A Chitinolytic Species Isolated from A River Otter in Castril Natural Park, Granada, Spain.</title>
        <authorList>
            <person name="Rodriguez M."/>
            <person name="Reina J.C."/>
            <person name="Bejar V."/>
            <person name="Llamas I."/>
        </authorList>
    </citation>
    <scope>NUCLEOTIDE SEQUENCE [LARGE SCALE GENOMIC DNA]</scope>
    <source>
        <strain evidence="9 10">N10</strain>
    </source>
</reference>
<dbReference type="PANTHER" id="PTHR11142:SF0">
    <property type="entry name" value="TRNA PSEUDOURIDINE SYNTHASE-LIKE 1"/>
    <property type="match status" value="1"/>
</dbReference>
<keyword evidence="10" id="KW-1185">Reference proteome</keyword>
<dbReference type="Gene3D" id="3.30.70.660">
    <property type="entry name" value="Pseudouridine synthase I, catalytic domain, C-terminal subdomain"/>
    <property type="match status" value="1"/>
</dbReference>
<dbReference type="InterPro" id="IPR001406">
    <property type="entry name" value="PsdUridine_synth_TruA"/>
</dbReference>
<feature type="domain" description="Pseudouridine synthase I TruA alpha/beta" evidence="8">
    <location>
        <begin position="8"/>
        <end position="101"/>
    </location>
</feature>
<organism evidence="9 10">
    <name type="scientific">Paenibacillus lutrae</name>
    <dbReference type="NCBI Taxonomy" id="2078573"/>
    <lineage>
        <taxon>Bacteria</taxon>
        <taxon>Bacillati</taxon>
        <taxon>Bacillota</taxon>
        <taxon>Bacilli</taxon>
        <taxon>Bacillales</taxon>
        <taxon>Paenibacillaceae</taxon>
        <taxon>Paenibacillus</taxon>
    </lineage>
</organism>
<evidence type="ECO:0000256" key="3">
    <source>
        <dbReference type="ARBA" id="ARBA00023235"/>
    </source>
</evidence>
<sequence length="256" mass="28694">MRNIRLTVSYDGTSYSGFQTQPHGKTVQDHLERAIWMLSGETVKITSSGRTDAGVHARAQVINFTTASQIPAERWCLALNSRLPKDIVALCADEVPLSFHSRRSAKRKTYTYTIRIARMPDVFNRRYQYHHHSPLNVEAMRDALAAIIGQHDFSSFCSIRTVTESRIRTIYDAWIDEEPDLMSGGAEGTGQLKFYFCGNGFLYNMVRILVGTLIQVGEGKRSADDMAAILRGRNRALAGPTAVAQGLMLWNVEYAD</sequence>
<dbReference type="InterPro" id="IPR020097">
    <property type="entry name" value="PsdUridine_synth_TruA_a/b_dom"/>
</dbReference>
<feature type="active site" description="Nucleophile" evidence="4 5">
    <location>
        <position position="52"/>
    </location>
</feature>
<dbReference type="HAMAP" id="MF_00171">
    <property type="entry name" value="TruA"/>
    <property type="match status" value="1"/>
</dbReference>
<dbReference type="GO" id="GO:0003723">
    <property type="term" value="F:RNA binding"/>
    <property type="evidence" value="ECO:0007669"/>
    <property type="project" value="InterPro"/>
</dbReference>
<dbReference type="Gene3D" id="3.30.70.580">
    <property type="entry name" value="Pseudouridine synthase I, catalytic domain, N-terminal subdomain"/>
    <property type="match status" value="1"/>
</dbReference>
<dbReference type="PANTHER" id="PTHR11142">
    <property type="entry name" value="PSEUDOURIDYLATE SYNTHASE"/>
    <property type="match status" value="1"/>
</dbReference>
<dbReference type="InterPro" id="IPR020094">
    <property type="entry name" value="TruA/RsuA/RluB/E/F_N"/>
</dbReference>
<keyword evidence="2 4" id="KW-0819">tRNA processing</keyword>
<dbReference type="GO" id="GO:0160147">
    <property type="term" value="F:tRNA pseudouridine(38-40) synthase activity"/>
    <property type="evidence" value="ECO:0007669"/>
    <property type="project" value="UniProtKB-EC"/>
</dbReference>
<gene>
    <name evidence="4 9" type="primary">truA</name>
    <name evidence="9" type="ORF">EDM21_22350</name>
</gene>
<evidence type="ECO:0000259" key="8">
    <source>
        <dbReference type="Pfam" id="PF01416"/>
    </source>
</evidence>
<evidence type="ECO:0000256" key="6">
    <source>
        <dbReference type="PIRSR" id="PIRSR001430-2"/>
    </source>
</evidence>
<evidence type="ECO:0000313" key="10">
    <source>
        <dbReference type="Proteomes" id="UP000490800"/>
    </source>
</evidence>
<dbReference type="Pfam" id="PF01416">
    <property type="entry name" value="PseudoU_synth_1"/>
    <property type="match status" value="2"/>
</dbReference>
<evidence type="ECO:0000256" key="1">
    <source>
        <dbReference type="ARBA" id="ARBA00009375"/>
    </source>
</evidence>
<evidence type="ECO:0000256" key="7">
    <source>
        <dbReference type="RuleBase" id="RU003792"/>
    </source>
</evidence>
<evidence type="ECO:0000256" key="2">
    <source>
        <dbReference type="ARBA" id="ARBA00022694"/>
    </source>
</evidence>
<dbReference type="PIRSF" id="PIRSF001430">
    <property type="entry name" value="tRNA_psdUrid_synth"/>
    <property type="match status" value="1"/>
</dbReference>
<keyword evidence="3 4" id="KW-0413">Isomerase</keyword>
<dbReference type="Proteomes" id="UP000490800">
    <property type="component" value="Unassembled WGS sequence"/>
</dbReference>
<feature type="domain" description="Pseudouridine synthase I TruA alpha/beta" evidence="8">
    <location>
        <begin position="143"/>
        <end position="254"/>
    </location>
</feature>
<dbReference type="NCBIfam" id="TIGR00071">
    <property type="entry name" value="hisT_truA"/>
    <property type="match status" value="1"/>
</dbReference>
<accession>A0A7X3K1K6</accession>
<feature type="binding site" evidence="4 6">
    <location>
        <position position="110"/>
    </location>
    <ligand>
        <name>substrate</name>
    </ligand>
</feature>
<dbReference type="FunFam" id="3.30.70.580:FF:000001">
    <property type="entry name" value="tRNA pseudouridine synthase A"/>
    <property type="match status" value="1"/>
</dbReference>
<dbReference type="RefSeq" id="WP_166542139.1">
    <property type="nucleotide sequence ID" value="NZ_RHLK01000020.1"/>
</dbReference>
<protein>
    <recommendedName>
        <fullName evidence="4">tRNA pseudouridine synthase A</fullName>
        <ecNumber evidence="4">5.4.99.12</ecNumber>
    </recommendedName>
    <alternativeName>
        <fullName evidence="4">tRNA pseudouridine(38-40) synthase</fullName>
    </alternativeName>
    <alternativeName>
        <fullName evidence="4">tRNA pseudouridylate synthase I</fullName>
    </alternativeName>
    <alternativeName>
        <fullName evidence="4">tRNA-uridine isomerase I</fullName>
    </alternativeName>
</protein>
<comment type="subunit">
    <text evidence="4">Homodimer.</text>
</comment>
<comment type="function">
    <text evidence="4">Formation of pseudouridine at positions 38, 39 and 40 in the anticodon stem and loop of transfer RNAs.</text>
</comment>
<dbReference type="AlphaFoldDB" id="A0A7X3K1K6"/>
<evidence type="ECO:0000313" key="9">
    <source>
        <dbReference type="EMBL" id="MVP02227.1"/>
    </source>
</evidence>
<comment type="similarity">
    <text evidence="1 4 7">Belongs to the tRNA pseudouridine synthase TruA family.</text>
</comment>
<dbReference type="EC" id="5.4.99.12" evidence="4"/>
<comment type="catalytic activity">
    <reaction evidence="4 7">
        <text>uridine(38/39/40) in tRNA = pseudouridine(38/39/40) in tRNA</text>
        <dbReference type="Rhea" id="RHEA:22376"/>
        <dbReference type="Rhea" id="RHEA-COMP:10085"/>
        <dbReference type="Rhea" id="RHEA-COMP:10087"/>
        <dbReference type="ChEBI" id="CHEBI:65314"/>
        <dbReference type="ChEBI" id="CHEBI:65315"/>
        <dbReference type="EC" id="5.4.99.12"/>
    </reaction>
</comment>
<comment type="caution">
    <text evidence="4">Lacks conserved residue(s) required for the propagation of feature annotation.</text>
</comment>
<name>A0A7X3K1K6_9BACL</name>
<evidence type="ECO:0000256" key="5">
    <source>
        <dbReference type="PIRSR" id="PIRSR001430-1"/>
    </source>
</evidence>
<comment type="caution">
    <text evidence="9">The sequence shown here is derived from an EMBL/GenBank/DDBJ whole genome shotgun (WGS) entry which is preliminary data.</text>
</comment>
<dbReference type="GO" id="GO:0031119">
    <property type="term" value="P:tRNA pseudouridine synthesis"/>
    <property type="evidence" value="ECO:0007669"/>
    <property type="project" value="UniProtKB-UniRule"/>
</dbReference>
<evidence type="ECO:0000256" key="4">
    <source>
        <dbReference type="HAMAP-Rule" id="MF_00171"/>
    </source>
</evidence>
<dbReference type="InterPro" id="IPR020095">
    <property type="entry name" value="PsdUridine_synth_TruA_C"/>
</dbReference>